<reference evidence="2" key="1">
    <citation type="submission" date="2022-11" db="UniProtKB">
        <authorList>
            <consortium name="WormBaseParasite"/>
        </authorList>
    </citation>
    <scope>IDENTIFICATION</scope>
</reference>
<sequence length="185" mass="21544">MSTKPFDFRLNGDDNDFVLAIFLRTVVGDKSPSCLRRLSPLSSTSDDPKLLVLHRRQWFRQLVFFFDRSAIVVCQEFSSRRREQILKILKNVNSSSPSTTLRAALDGGRRFLWNNKQTTITTKDNNEMSSKCKEMWKFRKSKTANTKPATNIRKLIQNRIQKQKCGEQLNIMNDIFVKVAKYYLA</sequence>
<keyword evidence="1" id="KW-1185">Reference proteome</keyword>
<dbReference type="AlphaFoldDB" id="A0A915L9U6"/>
<accession>A0A915L9U6</accession>
<dbReference type="Proteomes" id="UP000887565">
    <property type="component" value="Unplaced"/>
</dbReference>
<name>A0A915L9U6_ROMCU</name>
<organism evidence="1 2">
    <name type="scientific">Romanomermis culicivorax</name>
    <name type="common">Nematode worm</name>
    <dbReference type="NCBI Taxonomy" id="13658"/>
    <lineage>
        <taxon>Eukaryota</taxon>
        <taxon>Metazoa</taxon>
        <taxon>Ecdysozoa</taxon>
        <taxon>Nematoda</taxon>
        <taxon>Enoplea</taxon>
        <taxon>Dorylaimia</taxon>
        <taxon>Mermithida</taxon>
        <taxon>Mermithoidea</taxon>
        <taxon>Mermithidae</taxon>
        <taxon>Romanomermis</taxon>
    </lineage>
</organism>
<proteinExistence type="predicted"/>
<protein>
    <submittedName>
        <fullName evidence="2">Uncharacterized protein</fullName>
    </submittedName>
</protein>
<evidence type="ECO:0000313" key="1">
    <source>
        <dbReference type="Proteomes" id="UP000887565"/>
    </source>
</evidence>
<evidence type="ECO:0000313" key="2">
    <source>
        <dbReference type="WBParaSite" id="nRc.2.0.1.t46526-RA"/>
    </source>
</evidence>
<dbReference type="WBParaSite" id="nRc.2.0.1.t46526-RA">
    <property type="protein sequence ID" value="nRc.2.0.1.t46526-RA"/>
    <property type="gene ID" value="nRc.2.0.1.g46526"/>
</dbReference>